<organism evidence="2 3">
    <name type="scientific">Lepraria finkii</name>
    <dbReference type="NCBI Taxonomy" id="1340010"/>
    <lineage>
        <taxon>Eukaryota</taxon>
        <taxon>Fungi</taxon>
        <taxon>Dikarya</taxon>
        <taxon>Ascomycota</taxon>
        <taxon>Pezizomycotina</taxon>
        <taxon>Lecanoromycetes</taxon>
        <taxon>OSLEUM clade</taxon>
        <taxon>Lecanoromycetidae</taxon>
        <taxon>Lecanorales</taxon>
        <taxon>Lecanorineae</taxon>
        <taxon>Stereocaulaceae</taxon>
        <taxon>Lepraria</taxon>
    </lineage>
</organism>
<evidence type="ECO:0000313" key="2">
    <source>
        <dbReference type="EMBL" id="KAL2053528.1"/>
    </source>
</evidence>
<evidence type="ECO:0000256" key="1">
    <source>
        <dbReference type="SAM" id="MobiDB-lite"/>
    </source>
</evidence>
<sequence length="126" mass="13687">MMVDSLRQEILFLKGEMLKHNSCGCEHIQEFVKSGSNNFFDYKDDTIFKREQSPIQSMPGSRMGSLSAASGHGLDDFHPDSPAAEPTNASIVKDENALEALLSESINHDTGDEAIASQVASDALTL</sequence>
<gene>
    <name evidence="2" type="ORF">ABVK25_006180</name>
</gene>
<comment type="caution">
    <text evidence="2">The sequence shown here is derived from an EMBL/GenBank/DDBJ whole genome shotgun (WGS) entry which is preliminary data.</text>
</comment>
<dbReference type="Proteomes" id="UP001590951">
    <property type="component" value="Unassembled WGS sequence"/>
</dbReference>
<reference evidence="2 3" key="1">
    <citation type="submission" date="2024-09" db="EMBL/GenBank/DDBJ databases">
        <title>Rethinking Asexuality: The Enigmatic Case of Functional Sexual Genes in Lepraria (Stereocaulaceae).</title>
        <authorList>
            <person name="Doellman M."/>
            <person name="Sun Y."/>
            <person name="Barcenas-Pena A."/>
            <person name="Lumbsch H.T."/>
            <person name="Grewe F."/>
        </authorList>
    </citation>
    <scope>NUCLEOTIDE SEQUENCE [LARGE SCALE GENOMIC DNA]</scope>
    <source>
        <strain evidence="2 3">Grewe 0041</strain>
    </source>
</reference>
<protein>
    <submittedName>
        <fullName evidence="2">Uncharacterized protein</fullName>
    </submittedName>
</protein>
<accession>A0ABR4BCA5</accession>
<name>A0ABR4BCA5_9LECA</name>
<feature type="region of interest" description="Disordered" evidence="1">
    <location>
        <begin position="51"/>
        <end position="92"/>
    </location>
</feature>
<keyword evidence="3" id="KW-1185">Reference proteome</keyword>
<dbReference type="EMBL" id="JBHFEH010000020">
    <property type="protein sequence ID" value="KAL2053528.1"/>
    <property type="molecule type" value="Genomic_DNA"/>
</dbReference>
<evidence type="ECO:0000313" key="3">
    <source>
        <dbReference type="Proteomes" id="UP001590951"/>
    </source>
</evidence>
<proteinExistence type="predicted"/>